<dbReference type="Pfam" id="PF00196">
    <property type="entry name" value="GerE"/>
    <property type="match status" value="1"/>
</dbReference>
<dbReference type="InterPro" id="IPR000792">
    <property type="entry name" value="Tscrpt_reg_LuxR_C"/>
</dbReference>
<dbReference type="Gene3D" id="1.10.10.10">
    <property type="entry name" value="Winged helix-like DNA-binding domain superfamily/Winged helix DNA-binding domain"/>
    <property type="match status" value="1"/>
</dbReference>
<dbReference type="SUPFAM" id="SSF46894">
    <property type="entry name" value="C-terminal effector domain of the bipartite response regulators"/>
    <property type="match status" value="1"/>
</dbReference>
<keyword evidence="4" id="KW-1185">Reference proteome</keyword>
<dbReference type="InterPro" id="IPR027417">
    <property type="entry name" value="P-loop_NTPase"/>
</dbReference>
<feature type="domain" description="HTH luxR-type" evidence="2">
    <location>
        <begin position="826"/>
        <end position="883"/>
    </location>
</feature>
<dbReference type="SMART" id="SM00421">
    <property type="entry name" value="HTH_LUXR"/>
    <property type="match status" value="1"/>
</dbReference>
<feature type="region of interest" description="Disordered" evidence="1">
    <location>
        <begin position="215"/>
        <end position="239"/>
    </location>
</feature>
<dbReference type="InterPro" id="IPR016032">
    <property type="entry name" value="Sig_transdc_resp-reg_C-effctor"/>
</dbReference>
<name>A0A5N0TBK3_9MICO</name>
<sequence>MRTNSAVDTGELIVRERLLRRFRDAEENLTPFVLLVAPAGSGKSTLAAQLIDSPSVVGTRVYVTHASAPPDRSLWRTLADSLAQTEAARPVLHEADAREHVRRFVGAMTEPTLLVIDDYHHVSSVDNDRALLEMSGISPHLRLCVLARSVHILDGPLYRHRVRVIAREDLAFTPAEARDLAAQWGVDVSPALTDALAQAGGWAIAVTTLLRSAQSSESSPDLREGNDGPSPRHSSTPHPALQRVAVDVLDVLGQLDPAARGLLLAASLVDGLTLKHAEEVLGRPAVATLMHVRTLREIGVITAVGSTPTETFHVHPALRATVAAQATREISSSKRRALVLRATRDRERGTPLDAFRAYLRFSYLPEAERVLAANFTLITDHRATCLAALDPLTDDDLSTHPTLAAARFFLEFELATVSPKRLWHTSQLSYRGAQRRLEINPNPDDPLYLAHRAQVMVGERVRGDAPAALAIAKEIEARLSSPVRLVDGDPDDVPAHGPYTDPALLAEIAFTAFMGGDAGLARRAWQKLATLVELSPGSEASASRAGMTRSTVRHGPWLHVALSGLALVESNEGNFRQGAEFLTRSDDIREAHGPGPALGWVNAEVVRAHHAYEFRRPDLLAQAVARISPWYDRIEQWPMVIMAEAESVRYQRGPDWALPHLRTAVAQVERERHGVGVWGGYLALYQAMLNTTSGNFATSKNMIDSLPAKNSFVQIEQARLALFRSDDVRALLTIQRLGTAALNMRQRIDALLIGAVAAWGCGRSQEAFVSLRDAGELIERCELSMMLRSVPFDPLVEIAAAARDAGVCDVTTLIDSVPEAARCVRRESLTQMEQRALESMATHPALADAALALDIAPATVKRHRLAVYRKLRVGSREEAILQATRMGLLPNSS</sequence>
<protein>
    <submittedName>
        <fullName evidence="3">AAA family ATPase</fullName>
    </submittedName>
</protein>
<dbReference type="EMBL" id="VYUY01000015">
    <property type="protein sequence ID" value="KAA9132405.1"/>
    <property type="molecule type" value="Genomic_DNA"/>
</dbReference>
<reference evidence="4" key="1">
    <citation type="submission" date="2019-09" db="EMBL/GenBank/DDBJ databases">
        <title>Mumia zhuanghuii sp. nov. isolated from the intestinal contents of plateau pika (Ochotona curzoniae) in the Qinghai-Tibet plateau of China.</title>
        <authorList>
            <person name="Tian Z."/>
        </authorList>
    </citation>
    <scope>NUCLEOTIDE SEQUENCE [LARGE SCALE GENOMIC DNA]</scope>
    <source>
        <strain evidence="4">L-033</strain>
    </source>
</reference>
<evidence type="ECO:0000259" key="2">
    <source>
        <dbReference type="SMART" id="SM00421"/>
    </source>
</evidence>
<evidence type="ECO:0000313" key="4">
    <source>
        <dbReference type="Proteomes" id="UP000326838"/>
    </source>
</evidence>
<dbReference type="GO" id="GO:0016887">
    <property type="term" value="F:ATP hydrolysis activity"/>
    <property type="evidence" value="ECO:0007669"/>
    <property type="project" value="InterPro"/>
</dbReference>
<gene>
    <name evidence="3" type="ORF">F6B40_12020</name>
</gene>
<dbReference type="InterPro" id="IPR036388">
    <property type="entry name" value="WH-like_DNA-bd_sf"/>
</dbReference>
<dbReference type="AlphaFoldDB" id="A0A5N0TBK3"/>
<evidence type="ECO:0000313" key="3">
    <source>
        <dbReference type="EMBL" id="KAA9132405.1"/>
    </source>
</evidence>
<dbReference type="SUPFAM" id="SSF52540">
    <property type="entry name" value="P-loop containing nucleoside triphosphate hydrolases"/>
    <property type="match status" value="1"/>
</dbReference>
<dbReference type="Proteomes" id="UP000326838">
    <property type="component" value="Unassembled WGS sequence"/>
</dbReference>
<dbReference type="InterPro" id="IPR049945">
    <property type="entry name" value="AAA_22"/>
</dbReference>
<dbReference type="GO" id="GO:0003677">
    <property type="term" value="F:DNA binding"/>
    <property type="evidence" value="ECO:0007669"/>
    <property type="project" value="InterPro"/>
</dbReference>
<dbReference type="GO" id="GO:0006355">
    <property type="term" value="P:regulation of DNA-templated transcription"/>
    <property type="evidence" value="ECO:0007669"/>
    <property type="project" value="InterPro"/>
</dbReference>
<evidence type="ECO:0000256" key="1">
    <source>
        <dbReference type="SAM" id="MobiDB-lite"/>
    </source>
</evidence>
<dbReference type="Pfam" id="PF13401">
    <property type="entry name" value="AAA_22"/>
    <property type="match status" value="1"/>
</dbReference>
<organism evidence="3 4">
    <name type="scientific">Microbacterium caowuchunii</name>
    <dbReference type="NCBI Taxonomy" id="2614638"/>
    <lineage>
        <taxon>Bacteria</taxon>
        <taxon>Bacillati</taxon>
        <taxon>Actinomycetota</taxon>
        <taxon>Actinomycetes</taxon>
        <taxon>Micrococcales</taxon>
        <taxon>Microbacteriaceae</taxon>
        <taxon>Microbacterium</taxon>
    </lineage>
</organism>
<dbReference type="Gene3D" id="3.40.50.300">
    <property type="entry name" value="P-loop containing nucleotide triphosphate hydrolases"/>
    <property type="match status" value="1"/>
</dbReference>
<comment type="caution">
    <text evidence="3">The sequence shown here is derived from an EMBL/GenBank/DDBJ whole genome shotgun (WGS) entry which is preliminary data.</text>
</comment>
<accession>A0A5N0TBK3</accession>
<proteinExistence type="predicted"/>